<evidence type="ECO:0000313" key="2">
    <source>
        <dbReference type="EMBL" id="QDT45869.1"/>
    </source>
</evidence>
<dbReference type="Pfam" id="PF21837">
    <property type="entry name" value="DUF6896"/>
    <property type="match status" value="1"/>
</dbReference>
<feature type="domain" description="DUF6896" evidence="1">
    <location>
        <begin position="84"/>
        <end position="175"/>
    </location>
</feature>
<protein>
    <recommendedName>
        <fullName evidence="1">DUF6896 domain-containing protein</fullName>
    </recommendedName>
</protein>
<keyword evidence="3" id="KW-1185">Reference proteome</keyword>
<dbReference type="RefSeq" id="WP_145222894.1">
    <property type="nucleotide sequence ID" value="NZ_CP036269.1"/>
</dbReference>
<reference evidence="2 3" key="1">
    <citation type="submission" date="2019-02" db="EMBL/GenBank/DDBJ databases">
        <title>Deep-cultivation of Planctomycetes and their phenomic and genomic characterization uncovers novel biology.</title>
        <authorList>
            <person name="Wiegand S."/>
            <person name="Jogler M."/>
            <person name="Boedeker C."/>
            <person name="Pinto D."/>
            <person name="Vollmers J."/>
            <person name="Rivas-Marin E."/>
            <person name="Kohn T."/>
            <person name="Peeters S.H."/>
            <person name="Heuer A."/>
            <person name="Rast P."/>
            <person name="Oberbeckmann S."/>
            <person name="Bunk B."/>
            <person name="Jeske O."/>
            <person name="Meyerdierks A."/>
            <person name="Storesund J.E."/>
            <person name="Kallscheuer N."/>
            <person name="Luecker S."/>
            <person name="Lage O.M."/>
            <person name="Pohl T."/>
            <person name="Merkel B.J."/>
            <person name="Hornburger P."/>
            <person name="Mueller R.-W."/>
            <person name="Bruemmer F."/>
            <person name="Labrenz M."/>
            <person name="Spormann A.M."/>
            <person name="Op den Camp H."/>
            <person name="Overmann J."/>
            <person name="Amann R."/>
            <person name="Jetten M.S.M."/>
            <person name="Mascher T."/>
            <person name="Medema M.H."/>
            <person name="Devos D.P."/>
            <person name="Kaster A.-K."/>
            <person name="Ovreas L."/>
            <person name="Rohde M."/>
            <person name="Galperin M.Y."/>
            <person name="Jogler C."/>
        </authorList>
    </citation>
    <scope>NUCLEOTIDE SEQUENCE [LARGE SCALE GENOMIC DNA]</scope>
    <source>
        <strain evidence="2 3">Pan241w</strain>
    </source>
</reference>
<dbReference type="OrthoDB" id="247203at2"/>
<dbReference type="Proteomes" id="UP000317171">
    <property type="component" value="Chromosome"/>
</dbReference>
<accession>A0A517RPR0</accession>
<dbReference type="EMBL" id="CP036269">
    <property type="protein sequence ID" value="QDT45869.1"/>
    <property type="molecule type" value="Genomic_DNA"/>
</dbReference>
<sequence>MNQLSQELSERLKAASDESIPLNEFVEAWLSRPFSLTPWAAWTLFSLIRHRPRQEFVAEIVKHRLGVKLEALAEEGYFAHPKGKGRGLVPGLEEWEYDLHGIGCCVTHRVSGESIDVDFFDESADWIALDFYKYYLSSLRTPELWEQRVIALHPGYDTVKYALDELLDTGLLEQHSTKEAARLAFDERAFSTLMNLFEKTRDENESLIRLAAVLGDAPLVKQLLKPEQVKPMIEQAATQVIEQREQFLAQQFEQSIDQTLALKGLQEHQSPNLDDYLKRTLNGEDSDTISTALKFIVKSKNVVWCPLIFDLMQRFDPTGGPNEFPQPEIWSQCLEFLLRHNYRFSETSESLREVHQYCLGEATLLALEFKPEYALTLFRKALRSTIPNNREIVAAVLAILDQPWSRRELLAALAESEEQEPTQEIRAAILQTHCNSAHQVVLNWEERNPREKEAGEWITVDEFHTRSIPHFLQWQMEERHDRVLPLRSVVPPEPESN</sequence>
<evidence type="ECO:0000259" key="1">
    <source>
        <dbReference type="Pfam" id="PF21837"/>
    </source>
</evidence>
<dbReference type="AlphaFoldDB" id="A0A517RPR0"/>
<evidence type="ECO:0000313" key="3">
    <source>
        <dbReference type="Proteomes" id="UP000317171"/>
    </source>
</evidence>
<organism evidence="2 3">
    <name type="scientific">Gimesia alba</name>
    <dbReference type="NCBI Taxonomy" id="2527973"/>
    <lineage>
        <taxon>Bacteria</taxon>
        <taxon>Pseudomonadati</taxon>
        <taxon>Planctomycetota</taxon>
        <taxon>Planctomycetia</taxon>
        <taxon>Planctomycetales</taxon>
        <taxon>Planctomycetaceae</taxon>
        <taxon>Gimesia</taxon>
    </lineage>
</organism>
<name>A0A517RPR0_9PLAN</name>
<dbReference type="KEGG" id="gaz:Pan241w_59970"/>
<proteinExistence type="predicted"/>
<gene>
    <name evidence="2" type="ORF">Pan241w_59970</name>
</gene>
<dbReference type="InterPro" id="IPR054191">
    <property type="entry name" value="DUF6896"/>
</dbReference>